<gene>
    <name evidence="7" type="ORF">V466_30240</name>
</gene>
<protein>
    <submittedName>
        <fullName evidence="7">2-hydroxyacid dehydrogenase</fullName>
    </submittedName>
</protein>
<dbReference type="InterPro" id="IPR036291">
    <property type="entry name" value="NAD(P)-bd_dom_sf"/>
</dbReference>
<evidence type="ECO:0000256" key="2">
    <source>
        <dbReference type="ARBA" id="ARBA00023002"/>
    </source>
</evidence>
<dbReference type="Proteomes" id="UP000026739">
    <property type="component" value="Unassembled WGS sequence"/>
</dbReference>
<dbReference type="InterPro" id="IPR050418">
    <property type="entry name" value="D-iso_2-hydroxyacid_DH_PdxB"/>
</dbReference>
<keyword evidence="3" id="KW-0520">NAD</keyword>
<comment type="caution">
    <text evidence="7">The sequence shown here is derived from an EMBL/GenBank/DDBJ whole genome shotgun (WGS) entry which is preliminary data.</text>
</comment>
<dbReference type="SUPFAM" id="SSF51735">
    <property type="entry name" value="NAD(P)-binding Rossmann-fold domains"/>
    <property type="match status" value="1"/>
</dbReference>
<dbReference type="Pfam" id="PF02826">
    <property type="entry name" value="2-Hacid_dh_C"/>
    <property type="match status" value="1"/>
</dbReference>
<name>A0A059KT79_9PSED</name>
<evidence type="ECO:0000313" key="8">
    <source>
        <dbReference type="Proteomes" id="UP000026739"/>
    </source>
</evidence>
<dbReference type="PANTHER" id="PTHR43761">
    <property type="entry name" value="D-ISOMER SPECIFIC 2-HYDROXYACID DEHYDROGENASE FAMILY PROTEIN (AFU_ORTHOLOGUE AFUA_1G13630)"/>
    <property type="match status" value="1"/>
</dbReference>
<dbReference type="Pfam" id="PF00389">
    <property type="entry name" value="2-Hacid_dh"/>
    <property type="match status" value="1"/>
</dbReference>
<dbReference type="GO" id="GO:0016616">
    <property type="term" value="F:oxidoreductase activity, acting on the CH-OH group of donors, NAD or NADP as acceptor"/>
    <property type="evidence" value="ECO:0007669"/>
    <property type="project" value="InterPro"/>
</dbReference>
<dbReference type="AlphaFoldDB" id="A0A059KT79"/>
<dbReference type="EMBL" id="AZQQ01000110">
    <property type="protein sequence ID" value="KDD65060.1"/>
    <property type="molecule type" value="Genomic_DNA"/>
</dbReference>
<sequence length="313" mass="33519">MKVVFLDSDSLPVSITRPAWVTDWQDRPDTAPDQVVDAARDADAVITNKVRIGRAELEQLPNLRFICVAATGYDCIDLAACRDFAVTVCNVPAYSAQSVAESVIASIFALRRQLFVYQAAALRDWPDSRHFCVHRAPIQDVQGSVLGIVGRGGIGLATARLASALGMQLLFAEHRGVVPVRKGYQAFETVLAQSDVISLHCPLTAHTRHLIGAPELAQMKPGALLINTARGPLVDEAAVLDALDSGRLGGAALDVLCQEPPPADHPLLNSRHANLIVTPHVAWASQSSLQRLADGILGNLQGYHSGNLINLVS</sequence>
<dbReference type="PROSITE" id="PS00670">
    <property type="entry name" value="D_2_HYDROXYACID_DH_2"/>
    <property type="match status" value="1"/>
</dbReference>
<evidence type="ECO:0000256" key="3">
    <source>
        <dbReference type="ARBA" id="ARBA00023027"/>
    </source>
</evidence>
<reference evidence="7 8" key="1">
    <citation type="submission" date="2013-12" db="EMBL/GenBank/DDBJ databases">
        <authorList>
            <person name="Formusa P.A."/>
            <person name="Habash M."/>
            <person name="Lee H."/>
            <person name="Trevors J.T."/>
        </authorList>
    </citation>
    <scope>NUCLEOTIDE SEQUENCE [LARGE SCALE GENOMIC DNA]</scope>
    <source>
        <strain evidence="7 8">PD30</strain>
    </source>
</reference>
<proteinExistence type="inferred from homology"/>
<accession>A0A059KT79</accession>
<dbReference type="RefSeq" id="WP_033061978.1">
    <property type="nucleotide sequence ID" value="NZ_AZQQ01000110.1"/>
</dbReference>
<dbReference type="CDD" id="cd12162">
    <property type="entry name" value="2-Hacid_dh_4"/>
    <property type="match status" value="1"/>
</dbReference>
<keyword evidence="2 4" id="KW-0560">Oxidoreductase</keyword>
<dbReference type="PANTHER" id="PTHR43761:SF1">
    <property type="entry name" value="D-ISOMER SPECIFIC 2-HYDROXYACID DEHYDROGENASE CATALYTIC DOMAIN-CONTAINING PROTEIN-RELATED"/>
    <property type="match status" value="1"/>
</dbReference>
<feature type="domain" description="D-isomer specific 2-hydroxyacid dehydrogenase NAD-binding" evidence="6">
    <location>
        <begin position="107"/>
        <end position="282"/>
    </location>
</feature>
<comment type="similarity">
    <text evidence="1 4">Belongs to the D-isomer specific 2-hydroxyacid dehydrogenase family.</text>
</comment>
<evidence type="ECO:0000313" key="7">
    <source>
        <dbReference type="EMBL" id="KDD65060.1"/>
    </source>
</evidence>
<dbReference type="InterPro" id="IPR006139">
    <property type="entry name" value="D-isomer_2_OHA_DH_cat_dom"/>
</dbReference>
<evidence type="ECO:0000259" key="6">
    <source>
        <dbReference type="Pfam" id="PF02826"/>
    </source>
</evidence>
<dbReference type="InterPro" id="IPR029753">
    <property type="entry name" value="D-isomer_DH_CS"/>
</dbReference>
<organism evidence="7 8">
    <name type="scientific">Pseudomonas mandelii PD30</name>
    <dbReference type="NCBI Taxonomy" id="1419583"/>
    <lineage>
        <taxon>Bacteria</taxon>
        <taxon>Pseudomonadati</taxon>
        <taxon>Pseudomonadota</taxon>
        <taxon>Gammaproteobacteria</taxon>
        <taxon>Pseudomonadales</taxon>
        <taxon>Pseudomonadaceae</taxon>
        <taxon>Pseudomonas</taxon>
    </lineage>
</organism>
<evidence type="ECO:0000256" key="1">
    <source>
        <dbReference type="ARBA" id="ARBA00005854"/>
    </source>
</evidence>
<dbReference type="Gene3D" id="3.40.50.720">
    <property type="entry name" value="NAD(P)-binding Rossmann-like Domain"/>
    <property type="match status" value="2"/>
</dbReference>
<dbReference type="PROSITE" id="PS00671">
    <property type="entry name" value="D_2_HYDROXYACID_DH_3"/>
    <property type="match status" value="1"/>
</dbReference>
<feature type="domain" description="D-isomer specific 2-hydroxyacid dehydrogenase catalytic" evidence="5">
    <location>
        <begin position="31"/>
        <end position="311"/>
    </location>
</feature>
<dbReference type="SUPFAM" id="SSF52283">
    <property type="entry name" value="Formate/glycerate dehydrogenase catalytic domain-like"/>
    <property type="match status" value="1"/>
</dbReference>
<dbReference type="InterPro" id="IPR006140">
    <property type="entry name" value="D-isomer_DH_NAD-bd"/>
</dbReference>
<evidence type="ECO:0000259" key="5">
    <source>
        <dbReference type="Pfam" id="PF00389"/>
    </source>
</evidence>
<dbReference type="GO" id="GO:0051287">
    <property type="term" value="F:NAD binding"/>
    <property type="evidence" value="ECO:0007669"/>
    <property type="project" value="InterPro"/>
</dbReference>
<dbReference type="eggNOG" id="COG1052">
    <property type="taxonomic scope" value="Bacteria"/>
</dbReference>
<evidence type="ECO:0000256" key="4">
    <source>
        <dbReference type="RuleBase" id="RU003719"/>
    </source>
</evidence>